<dbReference type="GO" id="GO:0005546">
    <property type="term" value="F:phosphatidylinositol-4,5-bisphosphate binding"/>
    <property type="evidence" value="ECO:0007669"/>
    <property type="project" value="TreeGrafter"/>
</dbReference>
<organism evidence="3 4">
    <name type="scientific">Heterorhabditis bacteriophora</name>
    <name type="common">Entomopathogenic nematode worm</name>
    <dbReference type="NCBI Taxonomy" id="37862"/>
    <lineage>
        <taxon>Eukaryota</taxon>
        <taxon>Metazoa</taxon>
        <taxon>Ecdysozoa</taxon>
        <taxon>Nematoda</taxon>
        <taxon>Chromadorea</taxon>
        <taxon>Rhabditida</taxon>
        <taxon>Rhabditina</taxon>
        <taxon>Rhabditomorpha</taxon>
        <taxon>Strongyloidea</taxon>
        <taxon>Heterorhabditidae</taxon>
        <taxon>Heterorhabditis</taxon>
    </lineage>
</organism>
<protein>
    <submittedName>
        <fullName evidence="4">Gelsolin-like domain-containing protein</fullName>
    </submittedName>
</protein>
<dbReference type="SMART" id="SM00262">
    <property type="entry name" value="GEL"/>
    <property type="match status" value="1"/>
</dbReference>
<accession>A0A1I7X8R3</accession>
<dbReference type="GO" id="GO:0008154">
    <property type="term" value="P:actin polymerization or depolymerization"/>
    <property type="evidence" value="ECO:0007669"/>
    <property type="project" value="TreeGrafter"/>
</dbReference>
<dbReference type="PANTHER" id="PTHR11977:SF51">
    <property type="entry name" value="PROTEIN FLIGHTLESS-1 HOMOLOG"/>
    <property type="match status" value="1"/>
</dbReference>
<sequence>MKIISYTNNIYRYEEDASFFRYTRLFRCTNEKGYFAVSEKTVDFCQDDLDDDDIMLLDNGKLVWMWIGKTASEVEGKLAYKAATVYIAHLRMRQTDSPRTLKLALKGHESKKFKTCFHAWGKHKVCLSVISVFSNPLYLFTCRWGILEIETFPGFPYDVQAYAAGVAEGNRFLQENSLGYKYSTTTVILSRVFVMGISQFQSFNSTISSDVLLFNLCIVFRNYCKRLYKYLAKNLDWLRKQVLIQPPTDIYWRHV</sequence>
<dbReference type="GO" id="GO:0051015">
    <property type="term" value="F:actin filament binding"/>
    <property type="evidence" value="ECO:0007669"/>
    <property type="project" value="InterPro"/>
</dbReference>
<dbReference type="InterPro" id="IPR007122">
    <property type="entry name" value="Villin/Gelsolin"/>
</dbReference>
<dbReference type="GO" id="GO:0005737">
    <property type="term" value="C:cytoplasm"/>
    <property type="evidence" value="ECO:0007669"/>
    <property type="project" value="TreeGrafter"/>
</dbReference>
<evidence type="ECO:0000313" key="3">
    <source>
        <dbReference type="Proteomes" id="UP000095283"/>
    </source>
</evidence>
<dbReference type="Gene3D" id="3.60.60.30">
    <property type="match status" value="1"/>
</dbReference>
<feature type="domain" description="Gelsolin-like" evidence="2">
    <location>
        <begin position="38"/>
        <end position="94"/>
    </location>
</feature>
<dbReference type="GO" id="GO:0030239">
    <property type="term" value="P:myofibril assembly"/>
    <property type="evidence" value="ECO:0007669"/>
    <property type="project" value="TreeGrafter"/>
</dbReference>
<name>A0A1I7X8R3_HETBA</name>
<evidence type="ECO:0000313" key="4">
    <source>
        <dbReference type="WBParaSite" id="Hba_14031"/>
    </source>
</evidence>
<dbReference type="GO" id="GO:0051016">
    <property type="term" value="P:barbed-end actin filament capping"/>
    <property type="evidence" value="ECO:0007669"/>
    <property type="project" value="TreeGrafter"/>
</dbReference>
<dbReference type="SUPFAM" id="SSF55753">
    <property type="entry name" value="Actin depolymerizing proteins"/>
    <property type="match status" value="1"/>
</dbReference>
<proteinExistence type="predicted"/>
<reference evidence="4" key="1">
    <citation type="submission" date="2016-11" db="UniProtKB">
        <authorList>
            <consortium name="WormBaseParasite"/>
        </authorList>
    </citation>
    <scope>IDENTIFICATION</scope>
</reference>
<evidence type="ECO:0000259" key="2">
    <source>
        <dbReference type="Pfam" id="PF00626"/>
    </source>
</evidence>
<keyword evidence="1" id="KW-0677">Repeat</keyword>
<dbReference type="Gene3D" id="3.40.20.10">
    <property type="entry name" value="Severin"/>
    <property type="match status" value="1"/>
</dbReference>
<dbReference type="GO" id="GO:0005634">
    <property type="term" value="C:nucleus"/>
    <property type="evidence" value="ECO:0007669"/>
    <property type="project" value="TreeGrafter"/>
</dbReference>
<dbReference type="GO" id="GO:0051014">
    <property type="term" value="P:actin filament severing"/>
    <property type="evidence" value="ECO:0007669"/>
    <property type="project" value="TreeGrafter"/>
</dbReference>
<dbReference type="InterPro" id="IPR029006">
    <property type="entry name" value="ADF-H/Gelsolin-like_dom_sf"/>
</dbReference>
<evidence type="ECO:0000256" key="1">
    <source>
        <dbReference type="ARBA" id="ARBA00022737"/>
    </source>
</evidence>
<dbReference type="Pfam" id="PF00626">
    <property type="entry name" value="Gelsolin"/>
    <property type="match status" value="1"/>
</dbReference>
<dbReference type="AlphaFoldDB" id="A0A1I7X8R3"/>
<dbReference type="PANTHER" id="PTHR11977">
    <property type="entry name" value="VILLIN"/>
    <property type="match status" value="1"/>
</dbReference>
<dbReference type="Proteomes" id="UP000095283">
    <property type="component" value="Unplaced"/>
</dbReference>
<keyword evidence="3" id="KW-1185">Reference proteome</keyword>
<dbReference type="GO" id="GO:0015629">
    <property type="term" value="C:actin cytoskeleton"/>
    <property type="evidence" value="ECO:0007669"/>
    <property type="project" value="TreeGrafter"/>
</dbReference>
<dbReference type="InterPro" id="IPR007123">
    <property type="entry name" value="Gelsolin-like_dom"/>
</dbReference>
<dbReference type="WBParaSite" id="Hba_14031">
    <property type="protein sequence ID" value="Hba_14031"/>
    <property type="gene ID" value="Hba_14031"/>
</dbReference>